<dbReference type="EMBL" id="MH046811">
    <property type="protein sequence ID" value="AZL89592.1"/>
    <property type="molecule type" value="Genomic_DNA"/>
</dbReference>
<dbReference type="Pfam" id="PF00023">
    <property type="entry name" value="Ank"/>
    <property type="match status" value="1"/>
</dbReference>
<name>A0A3Q8U888_9VIRU</name>
<dbReference type="SUPFAM" id="SSF48403">
    <property type="entry name" value="Ankyrin repeat"/>
    <property type="match status" value="1"/>
</dbReference>
<evidence type="ECO:0000313" key="1">
    <source>
        <dbReference type="EMBL" id="AZL89592.1"/>
    </source>
</evidence>
<reference evidence="1" key="1">
    <citation type="submission" date="2018-03" db="EMBL/GenBank/DDBJ databases">
        <title>Draft genome sequences of Megaviruse, new member of the family Mimiviridae isolated from water in Shanghai, China.</title>
        <authorList>
            <person name="Xia Y."/>
        </authorList>
    </citation>
    <scope>NUCLEOTIDE SEQUENCE</scope>
    <source>
        <strain evidence="1">SH</strain>
    </source>
</reference>
<dbReference type="InterPro" id="IPR002110">
    <property type="entry name" value="Ankyrin_rpt"/>
</dbReference>
<organism evidence="1">
    <name type="scientific">Megavirus baoshan</name>
    <dbReference type="NCBI Taxonomy" id="2496520"/>
    <lineage>
        <taxon>Viruses</taxon>
        <taxon>Varidnaviria</taxon>
        <taxon>Bamfordvirae</taxon>
        <taxon>Nucleocytoviricota</taxon>
        <taxon>Megaviricetes</taxon>
        <taxon>Imitervirales</taxon>
        <taxon>Mimiviridae</taxon>
        <taxon>Megamimivirinae</taxon>
        <taxon>Megavirus</taxon>
        <taxon>Megavirus baoshanense</taxon>
    </lineage>
</organism>
<dbReference type="InterPro" id="IPR036770">
    <property type="entry name" value="Ankyrin_rpt-contain_sf"/>
</dbReference>
<gene>
    <name evidence="1" type="ORF">Mb0158</name>
</gene>
<sequence length="164" mass="19455">MFACKHSGISNYTEIVKLLIYNHADLNIINNKGLNVILNFCINIETNDINNLLLLIDHGADYNYVYNGKSYVSFLKEKYILQCFNRISLKNHYKLMMKRVHNDIKNYTNKILFKPDSMRFRLVILKMNLEIGDIKKCITWNNLELFDYLSVYDFDSLKIKYMTS</sequence>
<dbReference type="Gene3D" id="1.25.40.20">
    <property type="entry name" value="Ankyrin repeat-containing domain"/>
    <property type="match status" value="1"/>
</dbReference>
<proteinExistence type="predicted"/>
<accession>A0A3Q8U888</accession>
<protein>
    <submittedName>
        <fullName evidence="1">Ankyrin repeat protein</fullName>
    </submittedName>
</protein>